<organism evidence="1 2">
    <name type="scientific">Sphingomonas ginkgonis</name>
    <dbReference type="NCBI Taxonomy" id="2315330"/>
    <lineage>
        <taxon>Bacteria</taxon>
        <taxon>Pseudomonadati</taxon>
        <taxon>Pseudomonadota</taxon>
        <taxon>Alphaproteobacteria</taxon>
        <taxon>Sphingomonadales</taxon>
        <taxon>Sphingomonadaceae</taxon>
        <taxon>Sphingomonas</taxon>
    </lineage>
</organism>
<dbReference type="InterPro" id="IPR007420">
    <property type="entry name" value="DUF465"/>
</dbReference>
<gene>
    <name evidence="1" type="ORF">HMF7854_00280</name>
</gene>
<proteinExistence type="predicted"/>
<sequence>MNPRIYRLTEVHQRIDAALRSEQRRRWQDPFQVARLKKLKLRVKDLIHRTSLQPRSA</sequence>
<accession>A0A429VDS4</accession>
<reference evidence="1 2" key="1">
    <citation type="submission" date="2018-12" db="EMBL/GenBank/DDBJ databases">
        <title>Sphingomonas sp. HMF7854 Genome sequencing and assembly.</title>
        <authorList>
            <person name="Cha I."/>
            <person name="Kang H."/>
            <person name="Kim H."/>
            <person name="Kang J."/>
            <person name="Joh K."/>
        </authorList>
    </citation>
    <scope>NUCLEOTIDE SEQUENCE [LARGE SCALE GENOMIC DNA]</scope>
    <source>
        <strain evidence="1 2">HMF7854</strain>
    </source>
</reference>
<dbReference type="AlphaFoldDB" id="A0A429VDS4"/>
<name>A0A429VDS4_9SPHN</name>
<protein>
    <submittedName>
        <fullName evidence="1">DUF465 domain-containing protein</fullName>
    </submittedName>
</protein>
<evidence type="ECO:0000313" key="1">
    <source>
        <dbReference type="EMBL" id="RST32031.1"/>
    </source>
</evidence>
<keyword evidence="2" id="KW-1185">Reference proteome</keyword>
<dbReference type="Gene3D" id="6.10.280.50">
    <property type="match status" value="1"/>
</dbReference>
<dbReference type="EMBL" id="RWJF01000001">
    <property type="protein sequence ID" value="RST32031.1"/>
    <property type="molecule type" value="Genomic_DNA"/>
</dbReference>
<dbReference type="InterPro" id="IPR038444">
    <property type="entry name" value="DUF465_sf"/>
</dbReference>
<dbReference type="Pfam" id="PF04325">
    <property type="entry name" value="DUF465"/>
    <property type="match status" value="1"/>
</dbReference>
<dbReference type="Proteomes" id="UP000274661">
    <property type="component" value="Unassembled WGS sequence"/>
</dbReference>
<evidence type="ECO:0000313" key="2">
    <source>
        <dbReference type="Proteomes" id="UP000274661"/>
    </source>
</evidence>
<comment type="caution">
    <text evidence="1">The sequence shown here is derived from an EMBL/GenBank/DDBJ whole genome shotgun (WGS) entry which is preliminary data.</text>
</comment>
<dbReference type="OrthoDB" id="7585987at2"/>